<dbReference type="Proteomes" id="UP000606935">
    <property type="component" value="Unassembled WGS sequence"/>
</dbReference>
<gene>
    <name evidence="2" type="ORF">GCM10010982_16460</name>
</gene>
<feature type="transmembrane region" description="Helical" evidence="1">
    <location>
        <begin position="18"/>
        <end position="39"/>
    </location>
</feature>
<feature type="transmembrane region" description="Helical" evidence="1">
    <location>
        <begin position="125"/>
        <end position="141"/>
    </location>
</feature>
<accession>A0A918DIL5</accession>
<keyword evidence="3" id="KW-1185">Reference proteome</keyword>
<evidence type="ECO:0000313" key="3">
    <source>
        <dbReference type="Proteomes" id="UP000606935"/>
    </source>
</evidence>
<sequence>MGLAINNCCPGLSMRNALFLKAFLIWLGILVLAIANGIFRESVLLGLFVKTAAFILSGILLCLCIFVVTYLTLPWLGRGSTHRYWAVGVFWLVLTLCFEFVLGYVIQGHSWQQLLEPYTLKDGNLWTLVLLVTLLSPYLAAKVRK</sequence>
<dbReference type="EMBL" id="BMLS01000002">
    <property type="protein sequence ID" value="GGO68170.1"/>
    <property type="molecule type" value="Genomic_DNA"/>
</dbReference>
<organism evidence="2 3">
    <name type="scientific">Bowmanella pacifica</name>
    <dbReference type="NCBI Taxonomy" id="502051"/>
    <lineage>
        <taxon>Bacteria</taxon>
        <taxon>Pseudomonadati</taxon>
        <taxon>Pseudomonadota</taxon>
        <taxon>Gammaproteobacteria</taxon>
        <taxon>Alteromonadales</taxon>
        <taxon>Alteromonadaceae</taxon>
        <taxon>Bowmanella</taxon>
    </lineage>
</organism>
<evidence type="ECO:0000313" key="2">
    <source>
        <dbReference type="EMBL" id="GGO68170.1"/>
    </source>
</evidence>
<feature type="transmembrane region" description="Helical" evidence="1">
    <location>
        <begin position="51"/>
        <end position="73"/>
    </location>
</feature>
<dbReference type="AlphaFoldDB" id="A0A918DIL5"/>
<reference evidence="2" key="1">
    <citation type="journal article" date="2014" name="Int. J. Syst. Evol. Microbiol.">
        <title>Complete genome sequence of Corynebacterium casei LMG S-19264T (=DSM 44701T), isolated from a smear-ripened cheese.</title>
        <authorList>
            <consortium name="US DOE Joint Genome Institute (JGI-PGF)"/>
            <person name="Walter F."/>
            <person name="Albersmeier A."/>
            <person name="Kalinowski J."/>
            <person name="Ruckert C."/>
        </authorList>
    </citation>
    <scope>NUCLEOTIDE SEQUENCE</scope>
    <source>
        <strain evidence="2">CGMCC 1.7086</strain>
    </source>
</reference>
<keyword evidence="1" id="KW-0472">Membrane</keyword>
<keyword evidence="1" id="KW-0812">Transmembrane</keyword>
<feature type="transmembrane region" description="Helical" evidence="1">
    <location>
        <begin position="85"/>
        <end position="105"/>
    </location>
</feature>
<evidence type="ECO:0000256" key="1">
    <source>
        <dbReference type="SAM" id="Phobius"/>
    </source>
</evidence>
<keyword evidence="1" id="KW-1133">Transmembrane helix</keyword>
<reference evidence="2" key="2">
    <citation type="submission" date="2020-09" db="EMBL/GenBank/DDBJ databases">
        <authorList>
            <person name="Sun Q."/>
            <person name="Zhou Y."/>
        </authorList>
    </citation>
    <scope>NUCLEOTIDE SEQUENCE</scope>
    <source>
        <strain evidence="2">CGMCC 1.7086</strain>
    </source>
</reference>
<name>A0A918DIL5_9ALTE</name>
<proteinExistence type="predicted"/>
<comment type="caution">
    <text evidence="2">The sequence shown here is derived from an EMBL/GenBank/DDBJ whole genome shotgun (WGS) entry which is preliminary data.</text>
</comment>
<protein>
    <submittedName>
        <fullName evidence="2">Uncharacterized protein</fullName>
    </submittedName>
</protein>